<protein>
    <submittedName>
        <fullName evidence="1">Uncharacterized protein</fullName>
    </submittedName>
</protein>
<evidence type="ECO:0000313" key="1">
    <source>
        <dbReference type="EMBL" id="MBB5709149.1"/>
    </source>
</evidence>
<keyword evidence="2" id="KW-1185">Reference proteome</keyword>
<dbReference type="AlphaFoldDB" id="A0A840YAT5"/>
<dbReference type="EMBL" id="JACIJF010000001">
    <property type="protein sequence ID" value="MBB5709149.1"/>
    <property type="molecule type" value="Genomic_DNA"/>
</dbReference>
<reference evidence="1 2" key="1">
    <citation type="submission" date="2020-08" db="EMBL/GenBank/DDBJ databases">
        <title>Genomic Encyclopedia of Type Strains, Phase IV (KMG-IV): sequencing the most valuable type-strain genomes for metagenomic binning, comparative biology and taxonomic classification.</title>
        <authorList>
            <person name="Goeker M."/>
        </authorList>
    </citation>
    <scope>NUCLEOTIDE SEQUENCE [LARGE SCALE GENOMIC DNA]</scope>
    <source>
        <strain evidence="1 2">DSM 26736</strain>
    </source>
</reference>
<comment type="caution">
    <text evidence="1">The sequence shown here is derived from an EMBL/GenBank/DDBJ whole genome shotgun (WGS) entry which is preliminary data.</text>
</comment>
<gene>
    <name evidence="1" type="ORF">FHT02_000355</name>
</gene>
<dbReference type="Proteomes" id="UP000527143">
    <property type="component" value="Unassembled WGS sequence"/>
</dbReference>
<organism evidence="1 2">
    <name type="scientific">Sphingomonas xinjiangensis</name>
    <dbReference type="NCBI Taxonomy" id="643568"/>
    <lineage>
        <taxon>Bacteria</taxon>
        <taxon>Pseudomonadati</taxon>
        <taxon>Pseudomonadota</taxon>
        <taxon>Alphaproteobacteria</taxon>
        <taxon>Sphingomonadales</taxon>
        <taxon>Sphingomonadaceae</taxon>
        <taxon>Sphingomonas</taxon>
    </lineage>
</organism>
<accession>A0A840YAT5</accession>
<sequence>MDLNQLLYRQQVSLMRSDAAACCEARVAHRGLAIAYGHRITELQRASATTEATA</sequence>
<name>A0A840YAT5_9SPHN</name>
<evidence type="ECO:0000313" key="2">
    <source>
        <dbReference type="Proteomes" id="UP000527143"/>
    </source>
</evidence>
<proteinExistence type="predicted"/>